<evidence type="ECO:0000313" key="4">
    <source>
        <dbReference type="Proteomes" id="UP000298061"/>
    </source>
</evidence>
<dbReference type="Gene3D" id="1.10.340.30">
    <property type="entry name" value="Hypothetical protein, domain 2"/>
    <property type="match status" value="1"/>
</dbReference>
<accession>A0A4Y9ZYF0</accession>
<dbReference type="SUPFAM" id="SSF48150">
    <property type="entry name" value="DNA-glycosylase"/>
    <property type="match status" value="1"/>
</dbReference>
<dbReference type="Proteomes" id="UP000298061">
    <property type="component" value="Unassembled WGS sequence"/>
</dbReference>
<dbReference type="AlphaFoldDB" id="A0A4Y9ZYF0"/>
<evidence type="ECO:0008006" key="5">
    <source>
        <dbReference type="Google" id="ProtNLM"/>
    </source>
</evidence>
<evidence type="ECO:0000256" key="1">
    <source>
        <dbReference type="ARBA" id="ARBA00004123"/>
    </source>
</evidence>
<proteinExistence type="predicted"/>
<dbReference type="GO" id="GO:0006281">
    <property type="term" value="P:DNA repair"/>
    <property type="evidence" value="ECO:0007669"/>
    <property type="project" value="InterPro"/>
</dbReference>
<dbReference type="OrthoDB" id="10265068at2759"/>
<dbReference type="EMBL" id="SFCI01000679">
    <property type="protein sequence ID" value="TFY78448.1"/>
    <property type="molecule type" value="Genomic_DNA"/>
</dbReference>
<keyword evidence="2" id="KW-0539">Nucleus</keyword>
<sequence>MEINGSRNKPLSFTSRFFASIAGSKHVKPPSSVDTLAKETLLALTGDADGGLREEHARLMDCSPGYSFYFLSYLDRHRRLLAAKPVLIQESVAEDPWRVLVAVMLLNKTAGRHAIPVFWSIMERWPSAEAMADADVAELVECIPPAGTAG</sequence>
<dbReference type="InterPro" id="IPR011257">
    <property type="entry name" value="DNA_glycosylase"/>
</dbReference>
<organism evidence="3 4">
    <name type="scientific">Hericium alpestre</name>
    <dbReference type="NCBI Taxonomy" id="135208"/>
    <lineage>
        <taxon>Eukaryota</taxon>
        <taxon>Fungi</taxon>
        <taxon>Dikarya</taxon>
        <taxon>Basidiomycota</taxon>
        <taxon>Agaricomycotina</taxon>
        <taxon>Agaricomycetes</taxon>
        <taxon>Russulales</taxon>
        <taxon>Hericiaceae</taxon>
        <taxon>Hericium</taxon>
    </lineage>
</organism>
<evidence type="ECO:0000256" key="2">
    <source>
        <dbReference type="ARBA" id="ARBA00023242"/>
    </source>
</evidence>
<evidence type="ECO:0000313" key="3">
    <source>
        <dbReference type="EMBL" id="TFY78448.1"/>
    </source>
</evidence>
<name>A0A4Y9ZYF0_9AGAM</name>
<dbReference type="GO" id="GO:0003824">
    <property type="term" value="F:catalytic activity"/>
    <property type="evidence" value="ECO:0007669"/>
    <property type="project" value="InterPro"/>
</dbReference>
<dbReference type="STRING" id="135208.A0A4Y9ZYF0"/>
<reference evidence="3 4" key="1">
    <citation type="submission" date="2019-02" db="EMBL/GenBank/DDBJ databases">
        <title>Genome sequencing of the rare red list fungi Hericium alpestre (H. flagellum).</title>
        <authorList>
            <person name="Buettner E."/>
            <person name="Kellner H."/>
        </authorList>
    </citation>
    <scope>NUCLEOTIDE SEQUENCE [LARGE SCALE GENOMIC DNA]</scope>
    <source>
        <strain evidence="3 4">DSM 108284</strain>
    </source>
</reference>
<protein>
    <recommendedName>
        <fullName evidence="5">HhH-GPD domain-containing protein</fullName>
    </recommendedName>
</protein>
<comment type="subcellular location">
    <subcellularLocation>
        <location evidence="1">Nucleus</location>
    </subcellularLocation>
</comment>
<dbReference type="InterPro" id="IPR045138">
    <property type="entry name" value="MeCP2/MBD4"/>
</dbReference>
<dbReference type="PANTHER" id="PTHR15074">
    <property type="entry name" value="METHYL-CPG-BINDING PROTEIN"/>
    <property type="match status" value="1"/>
</dbReference>
<gene>
    <name evidence="3" type="ORF">EWM64_g5565</name>
</gene>
<dbReference type="PANTHER" id="PTHR15074:SF0">
    <property type="entry name" value="METHYL-CPG-BINDING DOMAIN PROTEIN 4-LIKE PROTEIN"/>
    <property type="match status" value="1"/>
</dbReference>
<dbReference type="GO" id="GO:0003677">
    <property type="term" value="F:DNA binding"/>
    <property type="evidence" value="ECO:0007669"/>
    <property type="project" value="InterPro"/>
</dbReference>
<comment type="caution">
    <text evidence="3">The sequence shown here is derived from an EMBL/GenBank/DDBJ whole genome shotgun (WGS) entry which is preliminary data.</text>
</comment>
<keyword evidence="4" id="KW-1185">Reference proteome</keyword>
<dbReference type="GO" id="GO:0005634">
    <property type="term" value="C:nucleus"/>
    <property type="evidence" value="ECO:0007669"/>
    <property type="project" value="UniProtKB-SubCell"/>
</dbReference>